<dbReference type="FunFam" id="1.10.10.10:FF:000027">
    <property type="entry name" value="Heat shock transcription factor 1"/>
    <property type="match status" value="1"/>
</dbReference>
<organism evidence="10 11">
    <name type="scientific">Mucor saturninus</name>
    <dbReference type="NCBI Taxonomy" id="64648"/>
    <lineage>
        <taxon>Eukaryota</taxon>
        <taxon>Fungi</taxon>
        <taxon>Fungi incertae sedis</taxon>
        <taxon>Mucoromycota</taxon>
        <taxon>Mucoromycotina</taxon>
        <taxon>Mucoromycetes</taxon>
        <taxon>Mucorales</taxon>
        <taxon>Mucorineae</taxon>
        <taxon>Mucoraceae</taxon>
        <taxon>Mucor</taxon>
    </lineage>
</organism>
<dbReference type="SMART" id="SM00415">
    <property type="entry name" value="HSF"/>
    <property type="match status" value="1"/>
</dbReference>
<gene>
    <name evidence="10" type="ORF">INT47_009959</name>
</gene>
<keyword evidence="6" id="KW-0539">Nucleus</keyword>
<dbReference type="PROSITE" id="PS00434">
    <property type="entry name" value="HSF_DOMAIN"/>
    <property type="match status" value="1"/>
</dbReference>
<dbReference type="InterPro" id="IPR036388">
    <property type="entry name" value="WH-like_DNA-bd_sf"/>
</dbReference>
<dbReference type="PANTHER" id="PTHR10015">
    <property type="entry name" value="HEAT SHOCK TRANSCRIPTION FACTOR"/>
    <property type="match status" value="1"/>
</dbReference>
<evidence type="ECO:0000256" key="2">
    <source>
        <dbReference type="ARBA" id="ARBA00006403"/>
    </source>
</evidence>
<comment type="similarity">
    <text evidence="2 7">Belongs to the HSF family.</text>
</comment>
<comment type="caution">
    <text evidence="10">The sequence shown here is derived from an EMBL/GenBank/DDBJ whole genome shotgun (WGS) entry which is preliminary data.</text>
</comment>
<dbReference type="PRINTS" id="PR00056">
    <property type="entry name" value="HSFDOMAIN"/>
</dbReference>
<keyword evidence="11" id="KW-1185">Reference proteome</keyword>
<dbReference type="EMBL" id="JAEPRD010000095">
    <property type="protein sequence ID" value="KAG2199505.1"/>
    <property type="molecule type" value="Genomic_DNA"/>
</dbReference>
<evidence type="ECO:0000313" key="11">
    <source>
        <dbReference type="Proteomes" id="UP000603453"/>
    </source>
</evidence>
<keyword evidence="3" id="KW-0805">Transcription regulation</keyword>
<accession>A0A8H7UXL4</accession>
<feature type="region of interest" description="Disordered" evidence="8">
    <location>
        <begin position="250"/>
        <end position="273"/>
    </location>
</feature>
<reference evidence="10" key="1">
    <citation type="submission" date="2020-12" db="EMBL/GenBank/DDBJ databases">
        <title>Metabolic potential, ecology and presence of endohyphal bacteria is reflected in genomic diversity of Mucoromycotina.</title>
        <authorList>
            <person name="Muszewska A."/>
            <person name="Okrasinska A."/>
            <person name="Steczkiewicz K."/>
            <person name="Drgas O."/>
            <person name="Orlowska M."/>
            <person name="Perlinska-Lenart U."/>
            <person name="Aleksandrzak-Piekarczyk T."/>
            <person name="Szatraj K."/>
            <person name="Zielenkiewicz U."/>
            <person name="Pilsyk S."/>
            <person name="Malc E."/>
            <person name="Mieczkowski P."/>
            <person name="Kruszewska J.S."/>
            <person name="Biernat P."/>
            <person name="Pawlowska J."/>
        </authorList>
    </citation>
    <scope>NUCLEOTIDE SEQUENCE</scope>
    <source>
        <strain evidence="10">WA0000017839</strain>
    </source>
</reference>
<dbReference type="PANTHER" id="PTHR10015:SF427">
    <property type="entry name" value="HEAT SHOCK FACTOR PROTEIN"/>
    <property type="match status" value="1"/>
</dbReference>
<keyword evidence="4" id="KW-0238">DNA-binding</keyword>
<dbReference type="InterPro" id="IPR036390">
    <property type="entry name" value="WH_DNA-bd_sf"/>
</dbReference>
<dbReference type="OrthoDB" id="60033at2759"/>
<feature type="domain" description="HSF-type DNA-binding" evidence="9">
    <location>
        <begin position="108"/>
        <end position="132"/>
    </location>
</feature>
<dbReference type="Proteomes" id="UP000603453">
    <property type="component" value="Unassembled WGS sequence"/>
</dbReference>
<dbReference type="AlphaFoldDB" id="A0A8H7UXL4"/>
<evidence type="ECO:0000256" key="7">
    <source>
        <dbReference type="RuleBase" id="RU004020"/>
    </source>
</evidence>
<dbReference type="Gene3D" id="1.10.10.10">
    <property type="entry name" value="Winged helix-like DNA-binding domain superfamily/Winged helix DNA-binding domain"/>
    <property type="match status" value="1"/>
</dbReference>
<dbReference type="Pfam" id="PF00447">
    <property type="entry name" value="HSF_DNA-bind"/>
    <property type="match status" value="1"/>
</dbReference>
<comment type="subcellular location">
    <subcellularLocation>
        <location evidence="1">Nucleus</location>
    </subcellularLocation>
</comment>
<protein>
    <recommendedName>
        <fullName evidence="9">HSF-type DNA-binding domain-containing protein</fullName>
    </recommendedName>
</protein>
<evidence type="ECO:0000256" key="5">
    <source>
        <dbReference type="ARBA" id="ARBA00023163"/>
    </source>
</evidence>
<evidence type="ECO:0000256" key="1">
    <source>
        <dbReference type="ARBA" id="ARBA00004123"/>
    </source>
</evidence>
<dbReference type="GO" id="GO:0043565">
    <property type="term" value="F:sequence-specific DNA binding"/>
    <property type="evidence" value="ECO:0007669"/>
    <property type="project" value="InterPro"/>
</dbReference>
<dbReference type="SUPFAM" id="SSF46785">
    <property type="entry name" value="Winged helix' DNA-binding domain"/>
    <property type="match status" value="1"/>
</dbReference>
<evidence type="ECO:0000256" key="6">
    <source>
        <dbReference type="ARBA" id="ARBA00023242"/>
    </source>
</evidence>
<proteinExistence type="inferred from homology"/>
<dbReference type="GO" id="GO:0003700">
    <property type="term" value="F:DNA-binding transcription factor activity"/>
    <property type="evidence" value="ECO:0007669"/>
    <property type="project" value="InterPro"/>
</dbReference>
<dbReference type="GO" id="GO:0005634">
    <property type="term" value="C:nucleus"/>
    <property type="evidence" value="ECO:0007669"/>
    <property type="project" value="UniProtKB-SubCell"/>
</dbReference>
<feature type="region of interest" description="Disordered" evidence="8">
    <location>
        <begin position="298"/>
        <end position="343"/>
    </location>
</feature>
<keyword evidence="5" id="KW-0804">Transcription</keyword>
<sequence length="343" mass="38930">MSKSSHNNTIQTDCNKRYKFRPHRNILPSTGSSSNHPNTAISSVNKVVVDSENLNGSHKRYTKQGVSTFIKKLYSMINDTHNQHLISWNPSGTSFFVRDVNRFANEVLSEYFKHSNFSSFVRQLNMYGFHKINKSHRGHKGESKNELWEFSHPNFQRGRPELLGNIKRKAMESGLLQKETGNIHASFALIQTSQADLLLQFRHLQENFANLLQGFQDLKKVQIQQQIIIGQLAERQGIAAVSTPLNSFDNNSNHPSVFVTSPASASTWNSQPQKQQDLMISSLNQNQPDQLLDFNSQMDMTDAYPPSPAPSILTSPSSPYNVEHNYKQNLPEPTDLNLGYPHH</sequence>
<name>A0A8H7UXL4_9FUNG</name>
<evidence type="ECO:0000256" key="4">
    <source>
        <dbReference type="ARBA" id="ARBA00023125"/>
    </source>
</evidence>
<evidence type="ECO:0000256" key="3">
    <source>
        <dbReference type="ARBA" id="ARBA00023015"/>
    </source>
</evidence>
<evidence type="ECO:0000259" key="9">
    <source>
        <dbReference type="PROSITE" id="PS00434"/>
    </source>
</evidence>
<evidence type="ECO:0000256" key="8">
    <source>
        <dbReference type="SAM" id="MobiDB-lite"/>
    </source>
</evidence>
<evidence type="ECO:0000313" key="10">
    <source>
        <dbReference type="EMBL" id="KAG2199505.1"/>
    </source>
</evidence>
<dbReference type="InterPro" id="IPR000232">
    <property type="entry name" value="HSF_DNA-bd"/>
</dbReference>